<evidence type="ECO:0000313" key="3">
    <source>
        <dbReference type="Proteomes" id="UP000241421"/>
    </source>
</evidence>
<dbReference type="OrthoDB" id="9178072at2"/>
<accession>A0A2U2H9U5</accession>
<feature type="transmembrane region" description="Helical" evidence="1">
    <location>
        <begin position="38"/>
        <end position="56"/>
    </location>
</feature>
<feature type="transmembrane region" description="Helical" evidence="1">
    <location>
        <begin position="7"/>
        <end position="26"/>
    </location>
</feature>
<reference evidence="2 3" key="1">
    <citation type="submission" date="2018-04" db="EMBL/GenBank/DDBJ databases">
        <title>Massilia violaceinigra sp. nov., a novel purple-pigmented bacterium isolated from Tianshan glacier, Xinjiang, China.</title>
        <authorList>
            <person name="Wang H."/>
        </authorList>
    </citation>
    <scope>NUCLEOTIDE SEQUENCE [LARGE SCALE GENOMIC DNA]</scope>
    <source>
        <strain evidence="2 3">B448-2</strain>
    </source>
</reference>
<comment type="caution">
    <text evidence="2">The sequence shown here is derived from an EMBL/GenBank/DDBJ whole genome shotgun (WGS) entry which is preliminary data.</text>
</comment>
<organism evidence="2 3">
    <name type="scientific">Massilia glaciei</name>
    <dbReference type="NCBI Taxonomy" id="1524097"/>
    <lineage>
        <taxon>Bacteria</taxon>
        <taxon>Pseudomonadati</taxon>
        <taxon>Pseudomonadota</taxon>
        <taxon>Betaproteobacteria</taxon>
        <taxon>Burkholderiales</taxon>
        <taxon>Oxalobacteraceae</taxon>
        <taxon>Telluria group</taxon>
        <taxon>Massilia</taxon>
    </lineage>
</organism>
<protein>
    <recommendedName>
        <fullName evidence="4">3-oxoacyl-ACP synthase</fullName>
    </recommendedName>
</protein>
<keyword evidence="1" id="KW-1133">Transmembrane helix</keyword>
<evidence type="ECO:0008006" key="4">
    <source>
        <dbReference type="Google" id="ProtNLM"/>
    </source>
</evidence>
<evidence type="ECO:0000313" key="2">
    <source>
        <dbReference type="EMBL" id="PWF39412.1"/>
    </source>
</evidence>
<dbReference type="RefSeq" id="WP_106760457.1">
    <property type="nucleotide sequence ID" value="NZ_PXWF02000341.1"/>
</dbReference>
<keyword evidence="1" id="KW-0472">Membrane</keyword>
<name>A0A2U2H9U5_9BURK</name>
<proteinExistence type="predicted"/>
<dbReference type="EMBL" id="PXWF02000341">
    <property type="protein sequence ID" value="PWF39412.1"/>
    <property type="molecule type" value="Genomic_DNA"/>
</dbReference>
<dbReference type="AlphaFoldDB" id="A0A2U2H9U5"/>
<gene>
    <name evidence="2" type="ORF">C7C56_027100</name>
</gene>
<dbReference type="Proteomes" id="UP000241421">
    <property type="component" value="Unassembled WGS sequence"/>
</dbReference>
<keyword evidence="1" id="KW-0812">Transmembrane</keyword>
<evidence type="ECO:0000256" key="1">
    <source>
        <dbReference type="SAM" id="Phobius"/>
    </source>
</evidence>
<keyword evidence="3" id="KW-1185">Reference proteome</keyword>
<sequence length="458" mass="47310">MRGWLGRTLPAAAVVGLCWGGAIWYWRATNRAPSTSDLVSFLLVLPPLVLLALWLGRKLISLQAAPAMAVPAAQPAPPPARPVPLTVVATALRTPHGSAVEELAKALAANGAGPDLDPDLTDDNGFPVITARSDDAADPAMQEAIAAWLELKAVPDPDFSDEQLRALVLGGAVVAELSARAAGHTAIGEPSAQPPMLQIVPLWQGGWRLEQRLAAGMWFGQVVGMNGWPPARIVLGAEQAAETAGAPSAALARLVRQHALDNSPLLALVLACGSHIGEGSVRAWSDSAALFCASRPQGLVPGEGAAGLLLADAGQARLITDEPLLLLHSADGRRDDSADGARRVDAKLLRALAGKVMADAGAEFSTVAMVVADTGHRNSRVTELMDTARHALPQLDQSEDVIRVAAGCGSCGAVPFMSALVLAHHHAGALAAPVLCFSNEDPHHRSAALIGPAAPALS</sequence>